<keyword evidence="2" id="KW-1133">Transmembrane helix</keyword>
<feature type="compositionally biased region" description="Basic and acidic residues" evidence="1">
    <location>
        <begin position="27"/>
        <end position="40"/>
    </location>
</feature>
<feature type="region of interest" description="Disordered" evidence="1">
    <location>
        <begin position="363"/>
        <end position="395"/>
    </location>
</feature>
<feature type="transmembrane region" description="Helical" evidence="2">
    <location>
        <begin position="109"/>
        <end position="132"/>
    </location>
</feature>
<dbReference type="Proteomes" id="UP000274841">
    <property type="component" value="Chromosome"/>
</dbReference>
<feature type="compositionally biased region" description="Pro residues" evidence="1">
    <location>
        <begin position="45"/>
        <end position="58"/>
    </location>
</feature>
<evidence type="ECO:0000256" key="2">
    <source>
        <dbReference type="SAM" id="Phobius"/>
    </source>
</evidence>
<protein>
    <submittedName>
        <fullName evidence="3">Uncharacterized protein</fullName>
    </submittedName>
</protein>
<keyword evidence="2" id="KW-0812">Transmembrane</keyword>
<accession>A0A3S9WI77</accession>
<feature type="compositionally biased region" description="Low complexity" evidence="1">
    <location>
        <begin position="66"/>
        <end position="83"/>
    </location>
</feature>
<organism evidence="3 4">
    <name type="scientific">Microbacterium oxydans</name>
    <dbReference type="NCBI Taxonomy" id="82380"/>
    <lineage>
        <taxon>Bacteria</taxon>
        <taxon>Bacillati</taxon>
        <taxon>Actinomycetota</taxon>
        <taxon>Actinomycetes</taxon>
        <taxon>Micrococcales</taxon>
        <taxon>Microbacteriaceae</taxon>
        <taxon>Microbacterium</taxon>
    </lineage>
</organism>
<name>A0A3S9WI77_9MICO</name>
<keyword evidence="2" id="KW-0472">Membrane</keyword>
<feature type="region of interest" description="Disordered" evidence="1">
    <location>
        <begin position="1"/>
        <end position="97"/>
    </location>
</feature>
<gene>
    <name evidence="3" type="ORF">CVS54_01016</name>
</gene>
<proteinExistence type="predicted"/>
<evidence type="ECO:0000313" key="4">
    <source>
        <dbReference type="Proteomes" id="UP000274841"/>
    </source>
</evidence>
<evidence type="ECO:0000256" key="1">
    <source>
        <dbReference type="SAM" id="MobiDB-lite"/>
    </source>
</evidence>
<evidence type="ECO:0000313" key="3">
    <source>
        <dbReference type="EMBL" id="AZS39703.1"/>
    </source>
</evidence>
<reference evidence="3 4" key="1">
    <citation type="submission" date="2018-08" db="EMBL/GenBank/DDBJ databases">
        <title>Microbacterium oxydans strain HG3.</title>
        <authorList>
            <person name="ORTET P."/>
        </authorList>
    </citation>
    <scope>NUCLEOTIDE SEQUENCE [LARGE SCALE GENOMIC DNA]</scope>
    <source>
        <strain evidence="3 4">HG3</strain>
    </source>
</reference>
<dbReference type="AlphaFoldDB" id="A0A3S9WI77"/>
<dbReference type="EMBL" id="CP031422">
    <property type="protein sequence ID" value="AZS39703.1"/>
    <property type="molecule type" value="Genomic_DNA"/>
</dbReference>
<dbReference type="KEGG" id="moy:CVS54_01016"/>
<sequence length="395" mass="41214">MLPENDADELRQLQRRAYGRDGTATEGELRRLRELEDARRASPAPSSPAPSSPAPSAPAPDDDSRPASPEPAADVASAAAPVVGEGTEPPPDSDVPRRREILARTLRRLPVLVPVVSVLLLAAGVGIGWAVFAPPSPEVTLTAVQQDRRDALAAADFDPGSVVPLAREGDALAWYATRQEAGIRCLILDVGAQSQSTCLPVDSIGRGLSATIPVPMEDSGDTPRGVEAVSASMLLSTTGEPIVTLERWPMTSSSPSQFAGAERSRAEELAGEGFVSSLEIVGSFRTLPVWTGDRVSDLGTVEKCLIVDAVDAMTCAASTAAVESGLETRIDRVDGGDGALIGTSTLAARFTRWQTPYLVITEASPGRGGPGEIVRVEAPPGDPIVVEPPGRDPDG</sequence>
<dbReference type="RefSeq" id="WP_127011881.1">
    <property type="nucleotide sequence ID" value="NZ_CP031422.1"/>
</dbReference>